<reference evidence="2" key="1">
    <citation type="journal article" date="2019" name="Int. J. Syst. Evol. Microbiol.">
        <title>The Global Catalogue of Microorganisms (GCM) 10K type strain sequencing project: providing services to taxonomists for standard genome sequencing and annotation.</title>
        <authorList>
            <consortium name="The Broad Institute Genomics Platform"/>
            <consortium name="The Broad Institute Genome Sequencing Center for Infectious Disease"/>
            <person name="Wu L."/>
            <person name="Ma J."/>
        </authorList>
    </citation>
    <scope>NUCLEOTIDE SEQUENCE [LARGE SCALE GENOMIC DNA]</scope>
    <source>
        <strain evidence="2">JCM 12165</strain>
    </source>
</reference>
<sequence length="277" mass="28858">MPWPPSDPAWRRLPLTVTTDLAHGGRWTSLRTSGREWLWRHPDDAVAAARALVRPGNAFIDAGGVEECFPTLRGEPDHGDAWSRPWTEADGGQRVRLGELHLTRRFQPGAGVGVDYSVTGPPGTPVVHAVHALLDVSPAARLHAPGVGAAHVLDDPVEGAIAQVPWPSGALDRLGPDDGTATAVVLPGCARAAVVDGADALVMSWRVTAAGAGTTTALLLWRNLGGWPAGAPYRSIGVEPMAGSAADLAAPAPGRPATTDASGVLRWGLTLTAWRQA</sequence>
<protein>
    <recommendedName>
        <fullName evidence="3">Galactose mutarotase-like enzyme</fullName>
    </recommendedName>
</protein>
<dbReference type="InterPro" id="IPR014718">
    <property type="entry name" value="GH-type_carb-bd"/>
</dbReference>
<comment type="caution">
    <text evidence="1">The sequence shown here is derived from an EMBL/GenBank/DDBJ whole genome shotgun (WGS) entry which is preliminary data.</text>
</comment>
<accession>A0ABW4FQW3</accession>
<keyword evidence="2" id="KW-1185">Reference proteome</keyword>
<dbReference type="Proteomes" id="UP001597145">
    <property type="component" value="Unassembled WGS sequence"/>
</dbReference>
<dbReference type="EMBL" id="JBHUCP010000023">
    <property type="protein sequence ID" value="MFD1532998.1"/>
    <property type="molecule type" value="Genomic_DNA"/>
</dbReference>
<evidence type="ECO:0000313" key="2">
    <source>
        <dbReference type="Proteomes" id="UP001597145"/>
    </source>
</evidence>
<name>A0ABW4FQW3_9PSEU</name>
<gene>
    <name evidence="1" type="ORF">ACFSCY_26590</name>
</gene>
<dbReference type="RefSeq" id="WP_343983102.1">
    <property type="nucleotide sequence ID" value="NZ_BAAAJG010000016.1"/>
</dbReference>
<dbReference type="Gene3D" id="2.70.98.10">
    <property type="match status" value="1"/>
</dbReference>
<evidence type="ECO:0008006" key="3">
    <source>
        <dbReference type="Google" id="ProtNLM"/>
    </source>
</evidence>
<proteinExistence type="predicted"/>
<evidence type="ECO:0000313" key="1">
    <source>
        <dbReference type="EMBL" id="MFD1532998.1"/>
    </source>
</evidence>
<organism evidence="1 2">
    <name type="scientific">Pseudonocardia aurantiaca</name>
    <dbReference type="NCBI Taxonomy" id="75290"/>
    <lineage>
        <taxon>Bacteria</taxon>
        <taxon>Bacillati</taxon>
        <taxon>Actinomycetota</taxon>
        <taxon>Actinomycetes</taxon>
        <taxon>Pseudonocardiales</taxon>
        <taxon>Pseudonocardiaceae</taxon>
        <taxon>Pseudonocardia</taxon>
    </lineage>
</organism>